<name>A0A3D9L0G9_MARFU</name>
<dbReference type="EMBL" id="QREG01000019">
    <property type="protein sequence ID" value="RED94896.1"/>
    <property type="molecule type" value="Genomic_DNA"/>
</dbReference>
<dbReference type="AlphaFoldDB" id="A0A3D9L0G9"/>
<evidence type="ECO:0000313" key="3">
    <source>
        <dbReference type="EMBL" id="RED94896.1"/>
    </source>
</evidence>
<keyword evidence="4" id="KW-1185">Reference proteome</keyword>
<evidence type="ECO:0000256" key="2">
    <source>
        <dbReference type="SAM" id="Phobius"/>
    </source>
</evidence>
<comment type="caution">
    <text evidence="3">The sequence shown here is derived from an EMBL/GenBank/DDBJ whole genome shotgun (WGS) entry which is preliminary data.</text>
</comment>
<evidence type="ECO:0000313" key="4">
    <source>
        <dbReference type="Proteomes" id="UP000256779"/>
    </source>
</evidence>
<feature type="transmembrane region" description="Helical" evidence="2">
    <location>
        <begin position="33"/>
        <end position="51"/>
    </location>
</feature>
<keyword evidence="2" id="KW-0812">Transmembrane</keyword>
<evidence type="ECO:0000256" key="1">
    <source>
        <dbReference type="SAM" id="Coils"/>
    </source>
</evidence>
<keyword evidence="2" id="KW-1133">Transmembrane helix</keyword>
<proteinExistence type="predicted"/>
<accession>A0A3D9L0G9</accession>
<organism evidence="3 4">
    <name type="scientific">Marinoscillum furvescens DSM 4134</name>
    <dbReference type="NCBI Taxonomy" id="1122208"/>
    <lineage>
        <taxon>Bacteria</taxon>
        <taxon>Pseudomonadati</taxon>
        <taxon>Bacteroidota</taxon>
        <taxon>Cytophagia</taxon>
        <taxon>Cytophagales</taxon>
        <taxon>Reichenbachiellaceae</taxon>
        <taxon>Marinoscillum</taxon>
    </lineage>
</organism>
<feature type="transmembrane region" description="Helical" evidence="2">
    <location>
        <begin position="7"/>
        <end position="27"/>
    </location>
</feature>
<dbReference type="Proteomes" id="UP000256779">
    <property type="component" value="Unassembled WGS sequence"/>
</dbReference>
<dbReference type="RefSeq" id="WP_115869406.1">
    <property type="nucleotide sequence ID" value="NZ_QREG01000019.1"/>
</dbReference>
<keyword evidence="1" id="KW-0175">Coiled coil</keyword>
<reference evidence="3 4" key="1">
    <citation type="submission" date="2018-07" db="EMBL/GenBank/DDBJ databases">
        <title>Genomic Encyclopedia of Type Strains, Phase IV (KMG-IV): sequencing the most valuable type-strain genomes for metagenomic binning, comparative biology and taxonomic classification.</title>
        <authorList>
            <person name="Goeker M."/>
        </authorList>
    </citation>
    <scope>NUCLEOTIDE SEQUENCE [LARGE SCALE GENOMIC DNA]</scope>
    <source>
        <strain evidence="3 4">DSM 4134</strain>
    </source>
</reference>
<gene>
    <name evidence="3" type="ORF">C7460_1197</name>
</gene>
<keyword evidence="2" id="KW-0472">Membrane</keyword>
<sequence length="92" mass="10808">MNETRSTYLRYVLGVLIGLIGVVFMFIPFIPIGYLLIFMALFILSPKIPFLKKYVRFLKRKDKDGRLNKLEKKINDLENYIDRKTSTSKSSE</sequence>
<feature type="coiled-coil region" evidence="1">
    <location>
        <begin position="60"/>
        <end position="87"/>
    </location>
</feature>
<protein>
    <submittedName>
        <fullName evidence="3">Uncharacterized protein</fullName>
    </submittedName>
</protein>